<keyword evidence="8" id="KW-1185">Reference proteome</keyword>
<feature type="transmembrane region" description="Helical" evidence="6">
    <location>
        <begin position="131"/>
        <end position="152"/>
    </location>
</feature>
<dbReference type="PANTHER" id="PTHR30213">
    <property type="entry name" value="INNER MEMBRANE PROTEIN YHJD"/>
    <property type="match status" value="1"/>
</dbReference>
<evidence type="ECO:0000313" key="7">
    <source>
        <dbReference type="EMBL" id="TNJ59091.1"/>
    </source>
</evidence>
<sequence length="294" mass="32565">MTRKEKMLRFLKALITRCREDEVAALGAQLSYYSVLAFFPFLIFVVSLIGFTHLSSDDFMNDLILILPGETGETIRESVMEVTANRSGAILSIGMLTTIWAASNGMNALIKGLNKAYDEQESRPFWKVRGIAVLATVLLGVFIPLVMAMLIFGNTISTYVSVLLGNPVWFEAAWGIARYAVPIAGIALVFLLLYWIVPDRKMALREAVPGTLFTTLGWIVTSIGFSFYVDNFGTYTKTYGSLGGIIVLLIWLYISAMIVMIGGEINAALAFDRPDSSEEESKSYDWGKREGMRA</sequence>
<evidence type="ECO:0000313" key="8">
    <source>
        <dbReference type="Proteomes" id="UP000307943"/>
    </source>
</evidence>
<reference evidence="7 8" key="1">
    <citation type="submission" date="2019-05" db="EMBL/GenBank/DDBJ databases">
        <title>We sequenced the genome of Paenibacillus hemerocallicola KCTC 33185 for further insight into its adaptation and study the phylogeny of Paenibacillus.</title>
        <authorList>
            <person name="Narsing Rao M.P."/>
        </authorList>
    </citation>
    <scope>NUCLEOTIDE SEQUENCE [LARGE SCALE GENOMIC DNA]</scope>
    <source>
        <strain evidence="7 8">KCTC 33185</strain>
    </source>
</reference>
<dbReference type="PIRSF" id="PIRSF035875">
    <property type="entry name" value="RNase_BN"/>
    <property type="match status" value="1"/>
</dbReference>
<keyword evidence="2" id="KW-1003">Cell membrane</keyword>
<evidence type="ECO:0000256" key="3">
    <source>
        <dbReference type="ARBA" id="ARBA00022692"/>
    </source>
</evidence>
<protein>
    <submittedName>
        <fullName evidence="7">YihY/virulence factor BrkB family protein</fullName>
    </submittedName>
</protein>
<evidence type="ECO:0000256" key="5">
    <source>
        <dbReference type="ARBA" id="ARBA00023136"/>
    </source>
</evidence>
<keyword evidence="3 6" id="KW-0812">Transmembrane</keyword>
<keyword evidence="4 6" id="KW-1133">Transmembrane helix</keyword>
<dbReference type="PANTHER" id="PTHR30213:SF0">
    <property type="entry name" value="UPF0761 MEMBRANE PROTEIN YIHY"/>
    <property type="match status" value="1"/>
</dbReference>
<evidence type="ECO:0000256" key="2">
    <source>
        <dbReference type="ARBA" id="ARBA00022475"/>
    </source>
</evidence>
<comment type="subcellular location">
    <subcellularLocation>
        <location evidence="1">Cell membrane</location>
        <topology evidence="1">Multi-pass membrane protein</topology>
    </subcellularLocation>
</comment>
<organism evidence="7 8">
    <name type="scientific">Paenibacillus hemerocallicola</name>
    <dbReference type="NCBI Taxonomy" id="1172614"/>
    <lineage>
        <taxon>Bacteria</taxon>
        <taxon>Bacillati</taxon>
        <taxon>Bacillota</taxon>
        <taxon>Bacilli</taxon>
        <taxon>Bacillales</taxon>
        <taxon>Paenibacillaceae</taxon>
        <taxon>Paenibacillus</taxon>
    </lineage>
</organism>
<name>A0A5C4SWJ2_9BACL</name>
<proteinExistence type="predicted"/>
<feature type="transmembrane region" description="Helical" evidence="6">
    <location>
        <begin position="89"/>
        <end position="110"/>
    </location>
</feature>
<dbReference type="EMBL" id="VDCQ01000096">
    <property type="protein sequence ID" value="TNJ59091.1"/>
    <property type="molecule type" value="Genomic_DNA"/>
</dbReference>
<dbReference type="Pfam" id="PF03631">
    <property type="entry name" value="Virul_fac_BrkB"/>
    <property type="match status" value="1"/>
</dbReference>
<dbReference type="InterPro" id="IPR017039">
    <property type="entry name" value="Virul_fac_BrkB"/>
</dbReference>
<dbReference type="AlphaFoldDB" id="A0A5C4SWJ2"/>
<feature type="transmembrane region" description="Helical" evidence="6">
    <location>
        <begin position="208"/>
        <end position="229"/>
    </location>
</feature>
<evidence type="ECO:0000256" key="6">
    <source>
        <dbReference type="SAM" id="Phobius"/>
    </source>
</evidence>
<dbReference type="GO" id="GO:0005886">
    <property type="term" value="C:plasma membrane"/>
    <property type="evidence" value="ECO:0007669"/>
    <property type="project" value="UniProtKB-SubCell"/>
</dbReference>
<feature type="transmembrane region" description="Helical" evidence="6">
    <location>
        <begin position="30"/>
        <end position="51"/>
    </location>
</feature>
<keyword evidence="5 6" id="KW-0472">Membrane</keyword>
<evidence type="ECO:0000256" key="4">
    <source>
        <dbReference type="ARBA" id="ARBA00022989"/>
    </source>
</evidence>
<dbReference type="RefSeq" id="WP_139607454.1">
    <property type="nucleotide sequence ID" value="NZ_VDCQ01000096.1"/>
</dbReference>
<feature type="transmembrane region" description="Helical" evidence="6">
    <location>
        <begin position="241"/>
        <end position="263"/>
    </location>
</feature>
<comment type="caution">
    <text evidence="7">The sequence shown here is derived from an EMBL/GenBank/DDBJ whole genome shotgun (WGS) entry which is preliminary data.</text>
</comment>
<accession>A0A5C4SWJ2</accession>
<dbReference type="NCBIfam" id="TIGR00765">
    <property type="entry name" value="yihY_not_rbn"/>
    <property type="match status" value="1"/>
</dbReference>
<gene>
    <name evidence="7" type="ORF">FE784_37740</name>
</gene>
<dbReference type="Proteomes" id="UP000307943">
    <property type="component" value="Unassembled WGS sequence"/>
</dbReference>
<feature type="transmembrane region" description="Helical" evidence="6">
    <location>
        <begin position="172"/>
        <end position="196"/>
    </location>
</feature>
<dbReference type="OrthoDB" id="9775903at2"/>
<evidence type="ECO:0000256" key="1">
    <source>
        <dbReference type="ARBA" id="ARBA00004651"/>
    </source>
</evidence>